<dbReference type="SUPFAM" id="SSF51735">
    <property type="entry name" value="NAD(P)-binding Rossmann-fold domains"/>
    <property type="match status" value="1"/>
</dbReference>
<sequence>MRRFGLIGKNISYSFSPGHFREKFLRMGLADCRYDIFDLGEIGEFPALLSRYPDLEGLNVTIPYKEAVIPYLQELDPTAAAIGAVNTIRVSPGGLKGFNTDVVGFRDSLRPLLRGSDTAALILGTGGASKAVAYALGQLGIPLRFVSRDPGPGQLSYEALDAAMLREFPVIINCTPLGTYPAVSGAPAIPYAAITPAHLLYDLIYNPEQTKFLRKGAQQGARTKNGLEMLQLQAEASWELWSP</sequence>
<dbReference type="CDD" id="cd01065">
    <property type="entry name" value="NAD_bind_Shikimate_DH"/>
    <property type="match status" value="1"/>
</dbReference>
<evidence type="ECO:0000256" key="2">
    <source>
        <dbReference type="ARBA" id="ARBA00023002"/>
    </source>
</evidence>
<evidence type="ECO:0000313" key="5">
    <source>
        <dbReference type="EMBL" id="MCO5725478.1"/>
    </source>
</evidence>
<dbReference type="SUPFAM" id="SSF53223">
    <property type="entry name" value="Aminoacid dehydrogenase-like, N-terminal domain"/>
    <property type="match status" value="1"/>
</dbReference>
<dbReference type="Gene3D" id="3.40.50.720">
    <property type="entry name" value="NAD(P)-binding Rossmann-like Domain"/>
    <property type="match status" value="1"/>
</dbReference>
<name>A0ABT1AZK4_9FLAO</name>
<feature type="domain" description="Shikimate dehydrogenase substrate binding N-terminal" evidence="4">
    <location>
        <begin position="6"/>
        <end position="88"/>
    </location>
</feature>
<dbReference type="PANTHER" id="PTHR21089:SF1">
    <property type="entry name" value="BIFUNCTIONAL 3-DEHYDROQUINATE DEHYDRATASE_SHIKIMATE DEHYDROGENASE, CHLOROPLASTIC"/>
    <property type="match status" value="1"/>
</dbReference>
<keyword evidence="2" id="KW-0560">Oxidoreductase</keyword>
<keyword evidence="3" id="KW-0057">Aromatic amino acid biosynthesis</keyword>
<dbReference type="Proteomes" id="UP001206312">
    <property type="component" value="Unassembled WGS sequence"/>
</dbReference>
<organism evidence="5 6">
    <name type="scientific">Robiginitalea marina</name>
    <dbReference type="NCBI Taxonomy" id="2954105"/>
    <lineage>
        <taxon>Bacteria</taxon>
        <taxon>Pseudomonadati</taxon>
        <taxon>Bacteroidota</taxon>
        <taxon>Flavobacteriia</taxon>
        <taxon>Flavobacteriales</taxon>
        <taxon>Flavobacteriaceae</taxon>
        <taxon>Robiginitalea</taxon>
    </lineage>
</organism>
<keyword evidence="3" id="KW-0028">Amino-acid biosynthesis</keyword>
<dbReference type="PANTHER" id="PTHR21089">
    <property type="entry name" value="SHIKIMATE DEHYDROGENASE"/>
    <property type="match status" value="1"/>
</dbReference>
<dbReference type="InterPro" id="IPR022893">
    <property type="entry name" value="Shikimate_DH_fam"/>
</dbReference>
<evidence type="ECO:0000256" key="3">
    <source>
        <dbReference type="ARBA" id="ARBA00023141"/>
    </source>
</evidence>
<keyword evidence="6" id="KW-1185">Reference proteome</keyword>
<dbReference type="RefSeq" id="WP_252741850.1">
    <property type="nucleotide sequence ID" value="NZ_JAMXIB010000009.1"/>
</dbReference>
<evidence type="ECO:0000313" key="6">
    <source>
        <dbReference type="Proteomes" id="UP001206312"/>
    </source>
</evidence>
<dbReference type="InterPro" id="IPR036291">
    <property type="entry name" value="NAD(P)-bd_dom_sf"/>
</dbReference>
<proteinExistence type="predicted"/>
<comment type="caution">
    <text evidence="5">The sequence shown here is derived from an EMBL/GenBank/DDBJ whole genome shotgun (WGS) entry which is preliminary data.</text>
</comment>
<dbReference type="InterPro" id="IPR046346">
    <property type="entry name" value="Aminoacid_DH-like_N_sf"/>
</dbReference>
<comment type="pathway">
    <text evidence="1">Metabolic intermediate biosynthesis; chorismate biosynthesis; chorismate from D-erythrose 4-phosphate and phosphoenolpyruvate: step 4/7.</text>
</comment>
<dbReference type="Gene3D" id="3.40.50.10860">
    <property type="entry name" value="Leucine Dehydrogenase, chain A, domain 1"/>
    <property type="match status" value="1"/>
</dbReference>
<dbReference type="EMBL" id="JAMXIB010000009">
    <property type="protein sequence ID" value="MCO5725478.1"/>
    <property type="molecule type" value="Genomic_DNA"/>
</dbReference>
<gene>
    <name evidence="5" type="ORF">NG653_11465</name>
</gene>
<dbReference type="Pfam" id="PF08501">
    <property type="entry name" value="Shikimate_dh_N"/>
    <property type="match status" value="1"/>
</dbReference>
<reference evidence="5 6" key="1">
    <citation type="submission" date="2022-06" db="EMBL/GenBank/DDBJ databases">
        <authorList>
            <person name="Xuan X."/>
        </authorList>
    </citation>
    <scope>NUCLEOTIDE SEQUENCE [LARGE SCALE GENOMIC DNA]</scope>
    <source>
        <strain evidence="5 6">2V75</strain>
    </source>
</reference>
<protein>
    <submittedName>
        <fullName evidence="5">Shikimate dehydrogenase</fullName>
    </submittedName>
</protein>
<accession>A0ABT1AZK4</accession>
<dbReference type="InterPro" id="IPR013708">
    <property type="entry name" value="Shikimate_DH-bd_N"/>
</dbReference>
<evidence type="ECO:0000256" key="1">
    <source>
        <dbReference type="ARBA" id="ARBA00004871"/>
    </source>
</evidence>
<evidence type="ECO:0000259" key="4">
    <source>
        <dbReference type="Pfam" id="PF08501"/>
    </source>
</evidence>